<organism evidence="1 2">
    <name type="scientific">Pedobacter segetis</name>
    <dbReference type="NCBI Taxonomy" id="2793069"/>
    <lineage>
        <taxon>Bacteria</taxon>
        <taxon>Pseudomonadati</taxon>
        <taxon>Bacteroidota</taxon>
        <taxon>Sphingobacteriia</taxon>
        <taxon>Sphingobacteriales</taxon>
        <taxon>Sphingobacteriaceae</taxon>
        <taxon>Pedobacter</taxon>
    </lineage>
</organism>
<keyword evidence="2" id="KW-1185">Reference proteome</keyword>
<gene>
    <name evidence="1" type="ORF">I5M32_01920</name>
</gene>
<dbReference type="InterPro" id="IPR059226">
    <property type="entry name" value="Choice_anch_Q_dom"/>
</dbReference>
<name>A0ABS1BFQ8_9SPHI</name>
<dbReference type="NCBIfam" id="NF041518">
    <property type="entry name" value="choice_anch_Q"/>
    <property type="match status" value="1"/>
</dbReference>
<dbReference type="SUPFAM" id="SSF51126">
    <property type="entry name" value="Pectin lyase-like"/>
    <property type="match status" value="2"/>
</dbReference>
<protein>
    <recommendedName>
        <fullName evidence="3">Por secretion system C-terminal sorting domain-containing protein</fullName>
    </recommendedName>
</protein>
<proteinExistence type="predicted"/>
<dbReference type="InterPro" id="IPR012334">
    <property type="entry name" value="Pectin_lyas_fold"/>
</dbReference>
<dbReference type="Proteomes" id="UP000660024">
    <property type="component" value="Unassembled WGS sequence"/>
</dbReference>
<evidence type="ECO:0000313" key="2">
    <source>
        <dbReference type="Proteomes" id="UP000660024"/>
    </source>
</evidence>
<dbReference type="InterPro" id="IPR011050">
    <property type="entry name" value="Pectin_lyase_fold/virulence"/>
</dbReference>
<dbReference type="Gene3D" id="2.160.20.10">
    <property type="entry name" value="Single-stranded right-handed beta-helix, Pectin lyase-like"/>
    <property type="match status" value="2"/>
</dbReference>
<accession>A0ABS1BFQ8</accession>
<evidence type="ECO:0008006" key="3">
    <source>
        <dbReference type="Google" id="ProtNLM"/>
    </source>
</evidence>
<evidence type="ECO:0000313" key="1">
    <source>
        <dbReference type="EMBL" id="MBK0381705.1"/>
    </source>
</evidence>
<dbReference type="PANTHER" id="PTHR11319">
    <property type="entry name" value="G PROTEIN-COUPLED RECEPTOR-RELATED"/>
    <property type="match status" value="1"/>
</dbReference>
<dbReference type="RefSeq" id="WP_200584487.1">
    <property type="nucleotide sequence ID" value="NZ_JAEHFY010000002.1"/>
</dbReference>
<dbReference type="PANTHER" id="PTHR11319:SF35">
    <property type="entry name" value="OUTER MEMBRANE PROTEIN PMPC-RELATED"/>
    <property type="match status" value="1"/>
</dbReference>
<comment type="caution">
    <text evidence="1">The sequence shown here is derived from an EMBL/GenBank/DDBJ whole genome shotgun (WGS) entry which is preliminary data.</text>
</comment>
<sequence length="1014" mass="108737">MKKTFTLLFFCALCYLANGQTIRYVKPTAAGLADGSSWGNASADLQAIINLSSQNDEIWIAAGTYKPATLIAPRDPSYTGNPASTNQDKTFLITKNIKLFGGFSGTETSISQRNWLTNETILSGNIGDVNSDYDNCYHVLSIVVPVGQTLDNSLSVDGLTIADGNSNSGNVYNSLYPQYFGGGIFIGADDINLNNTPSIKNCTFKNNLSLAGGGAVAWLAFRLGADALEMQNCNFTSNGCKYQGGAIYLFDDGVNTGPYKANINDCTFDANYVNDSFQGGTNGASGGAICAYKSGELSINRCVFKNNKTSVGFGATGNGSAVALLLGASSDIVNSVFYDNEKASVYNKGSDLNLLNTTLYHPNNELISLNAAKSIYINNSIIWTDNALQNAVTSTGSPSIIAVLNNSDLNSMNQLTFTTPPVNLITTNPYFYDVATKDFTLKPFSLAIDAGNDNLYSAALYGSSNLAGTMRFSGKIDMGAYEYIHKKTFVSLDAAGNNDGTSWVNGYNDLQIAINAASYGDSIFVKKGVYQPAVNTSFQMKEGVKIYGSFQGTENYLTQRLIALPADSSILKGNGENVFDNEFSQLLPLTEASVLDGFTLTGGAGVSKDGGAMNNHYASPTLNRICFVANYAVHAGAIQNINSSPIITNSIISGNDGGLDGGAMVNANSSAILTNVLISGNIADQGGIMYNSLSNLTLTNVTFAGNATGGDLIINSNSNFKIRNSIILGNTGNMPSLGVVASNSLIQDFTNTSDGNINSTNIDANDIFVSPVLSTNYTPVLGGNFSLLNNANVIDKGSNVFYNTGQVPDLSLVTTDIVGNNRFENMNVDLGAYEYQGTLPITLLSYAIHKRLNDALLKWKTSDEKNAKYYIIYRSADGKTFTELGKLNTKNGIENTYSYIDNLPFKGLNYYKLEQQDLDGTLNLLGIKSLNFNFSNDGLRVYPNPTLNYVNLGFEKGKYHKLTLLNQSGQILKSVIISPLQTEIQLSLLAYTPGLYYLNLEGTGINLLNKVIKR</sequence>
<dbReference type="EMBL" id="JAEHFY010000002">
    <property type="protein sequence ID" value="MBK0381705.1"/>
    <property type="molecule type" value="Genomic_DNA"/>
</dbReference>
<reference evidence="1 2" key="1">
    <citation type="submission" date="2020-12" db="EMBL/GenBank/DDBJ databases">
        <title>Bacterial novel species Pedobacter sp. SD-b isolated from soil.</title>
        <authorList>
            <person name="Jung H.-Y."/>
        </authorList>
    </citation>
    <scope>NUCLEOTIDE SEQUENCE [LARGE SCALE GENOMIC DNA]</scope>
    <source>
        <strain evidence="1 2">SD-b</strain>
    </source>
</reference>